<evidence type="ECO:0000256" key="1">
    <source>
        <dbReference type="SAM" id="MobiDB-lite"/>
    </source>
</evidence>
<dbReference type="PANTHER" id="PTHR37984:SF15">
    <property type="entry name" value="INTEGRASE CATALYTIC DOMAIN-CONTAINING PROTEIN"/>
    <property type="match status" value="1"/>
</dbReference>
<protein>
    <submittedName>
        <fullName evidence="3">Retrovirus-related Pol polyprotein</fullName>
    </submittedName>
</protein>
<feature type="compositionally biased region" description="Basic and acidic residues" evidence="1">
    <location>
        <begin position="300"/>
        <end position="314"/>
    </location>
</feature>
<feature type="compositionally biased region" description="Basic and acidic residues" evidence="1">
    <location>
        <begin position="282"/>
        <end position="292"/>
    </location>
</feature>
<dbReference type="FunFam" id="3.30.420.10:FF:000032">
    <property type="entry name" value="Retrovirus-related Pol polyprotein from transposon 297-like Protein"/>
    <property type="match status" value="1"/>
</dbReference>
<reference evidence="3 4" key="1">
    <citation type="journal article" date="2014" name="Genome Biol. Evol.">
        <title>The genome of the myxosporean Thelohanellus kitauei shows adaptations to nutrient acquisition within its fish host.</title>
        <authorList>
            <person name="Yang Y."/>
            <person name="Xiong J."/>
            <person name="Zhou Z."/>
            <person name="Huo F."/>
            <person name="Miao W."/>
            <person name="Ran C."/>
            <person name="Liu Y."/>
            <person name="Zhang J."/>
            <person name="Feng J."/>
            <person name="Wang M."/>
            <person name="Wang M."/>
            <person name="Wang L."/>
            <person name="Yao B."/>
        </authorList>
    </citation>
    <scope>NUCLEOTIDE SEQUENCE [LARGE SCALE GENOMIC DNA]</scope>
    <source>
        <strain evidence="3">Wuqing</strain>
    </source>
</reference>
<feature type="region of interest" description="Disordered" evidence="1">
    <location>
        <begin position="279"/>
        <end position="343"/>
    </location>
</feature>
<gene>
    <name evidence="3" type="ORF">RF11_09943</name>
</gene>
<evidence type="ECO:0000313" key="4">
    <source>
        <dbReference type="Proteomes" id="UP000031668"/>
    </source>
</evidence>
<name>A0A0C2MYN3_THEKT</name>
<dbReference type="InterPro" id="IPR001584">
    <property type="entry name" value="Integrase_cat-core"/>
</dbReference>
<dbReference type="EMBL" id="JWZT01003452">
    <property type="protein sequence ID" value="KII66752.1"/>
    <property type="molecule type" value="Genomic_DNA"/>
</dbReference>
<organism evidence="3 4">
    <name type="scientific">Thelohanellus kitauei</name>
    <name type="common">Myxosporean</name>
    <dbReference type="NCBI Taxonomy" id="669202"/>
    <lineage>
        <taxon>Eukaryota</taxon>
        <taxon>Metazoa</taxon>
        <taxon>Cnidaria</taxon>
        <taxon>Myxozoa</taxon>
        <taxon>Myxosporea</taxon>
        <taxon>Bivalvulida</taxon>
        <taxon>Platysporina</taxon>
        <taxon>Myxobolidae</taxon>
        <taxon>Thelohanellus</taxon>
    </lineage>
</organism>
<accession>A0A0C2MYN3</accession>
<proteinExistence type="predicted"/>
<dbReference type="PROSITE" id="PS50994">
    <property type="entry name" value="INTEGRASE"/>
    <property type="match status" value="1"/>
</dbReference>
<feature type="compositionally biased region" description="Basic residues" evidence="1">
    <location>
        <begin position="324"/>
        <end position="334"/>
    </location>
</feature>
<dbReference type="OrthoDB" id="5988675at2759"/>
<dbReference type="Pfam" id="PF00665">
    <property type="entry name" value="rve"/>
    <property type="match status" value="1"/>
</dbReference>
<dbReference type="InterPro" id="IPR012337">
    <property type="entry name" value="RNaseH-like_sf"/>
</dbReference>
<dbReference type="Proteomes" id="UP000031668">
    <property type="component" value="Unassembled WGS sequence"/>
</dbReference>
<evidence type="ECO:0000259" key="2">
    <source>
        <dbReference type="PROSITE" id="PS50994"/>
    </source>
</evidence>
<dbReference type="Gene3D" id="3.30.420.10">
    <property type="entry name" value="Ribonuclease H-like superfamily/Ribonuclease H"/>
    <property type="match status" value="1"/>
</dbReference>
<dbReference type="GO" id="GO:0015074">
    <property type="term" value="P:DNA integration"/>
    <property type="evidence" value="ECO:0007669"/>
    <property type="project" value="InterPro"/>
</dbReference>
<dbReference type="AlphaFoldDB" id="A0A0C2MYN3"/>
<evidence type="ECO:0000313" key="3">
    <source>
        <dbReference type="EMBL" id="KII66752.1"/>
    </source>
</evidence>
<dbReference type="InterPro" id="IPR050951">
    <property type="entry name" value="Retrovirus_Pol_polyprotein"/>
</dbReference>
<dbReference type="InterPro" id="IPR036397">
    <property type="entry name" value="RNaseH_sf"/>
</dbReference>
<dbReference type="OMA" id="IRACENC"/>
<dbReference type="SUPFAM" id="SSF53098">
    <property type="entry name" value="Ribonuclease H-like"/>
    <property type="match status" value="1"/>
</dbReference>
<dbReference type="PANTHER" id="PTHR37984">
    <property type="entry name" value="PROTEIN CBG26694"/>
    <property type="match status" value="1"/>
</dbReference>
<comment type="caution">
    <text evidence="3">The sequence shown here is derived from an EMBL/GenBank/DDBJ whole genome shotgun (WGS) entry which is preliminary data.</text>
</comment>
<feature type="domain" description="Integrase catalytic" evidence="2">
    <location>
        <begin position="1"/>
        <end position="160"/>
    </location>
</feature>
<keyword evidence="4" id="KW-1185">Reference proteome</keyword>
<sequence length="343" mass="39783">MQLLYRYLFQVDFTGPLPLTRQGNRYIICFIDHYSKWLEAIAVPNQIAELAAKALFSCVISRYGVPSKIISDQGTQFESLLFHHMCQMLGCEKLRTTPYHPATNGLVERANKSMKELLRTCVNEFGNDWDEKLDLVLYALRSAKHESTHFSPAKIVLGQDIKLPVDLELPLITSQRSQRENYHVFVNDLILNLQNICKVSDEHLNSSQRKLKCTYDKKRYEIHHAVGDHVLLMNREGSKMEKKFEGPFVVTDANHPVYKIAEMFYPNKPTKKVNHNLLYPCRGHDSEPKDQLNRSYTTEDQAKNEKLSPPELEKPSCTPEPQVRRSRRDFKKSVRNYFHTSSP</sequence>
<dbReference type="GO" id="GO:0003676">
    <property type="term" value="F:nucleic acid binding"/>
    <property type="evidence" value="ECO:0007669"/>
    <property type="project" value="InterPro"/>
</dbReference>